<evidence type="ECO:0000313" key="3">
    <source>
        <dbReference type="Proteomes" id="UP000023152"/>
    </source>
</evidence>
<feature type="transmembrane region" description="Helical" evidence="1">
    <location>
        <begin position="266"/>
        <end position="288"/>
    </location>
</feature>
<keyword evidence="1" id="KW-0472">Membrane</keyword>
<organism evidence="2 3">
    <name type="scientific">Reticulomyxa filosa</name>
    <dbReference type="NCBI Taxonomy" id="46433"/>
    <lineage>
        <taxon>Eukaryota</taxon>
        <taxon>Sar</taxon>
        <taxon>Rhizaria</taxon>
        <taxon>Retaria</taxon>
        <taxon>Foraminifera</taxon>
        <taxon>Monothalamids</taxon>
        <taxon>Reticulomyxidae</taxon>
        <taxon>Reticulomyxa</taxon>
    </lineage>
</organism>
<feature type="transmembrane region" description="Helical" evidence="1">
    <location>
        <begin position="227"/>
        <end position="246"/>
    </location>
</feature>
<accession>X6P844</accession>
<gene>
    <name evidence="2" type="ORF">RFI_02811</name>
</gene>
<keyword evidence="1" id="KW-1133">Transmembrane helix</keyword>
<dbReference type="Proteomes" id="UP000023152">
    <property type="component" value="Unassembled WGS sequence"/>
</dbReference>
<proteinExistence type="predicted"/>
<name>X6P844_RETFI</name>
<feature type="transmembrane region" description="Helical" evidence="1">
    <location>
        <begin position="158"/>
        <end position="183"/>
    </location>
</feature>
<protein>
    <submittedName>
        <fullName evidence="2">Uncharacterized protein</fullName>
    </submittedName>
</protein>
<evidence type="ECO:0000256" key="1">
    <source>
        <dbReference type="SAM" id="Phobius"/>
    </source>
</evidence>
<dbReference type="EMBL" id="ASPP01002711">
    <property type="protein sequence ID" value="ETO34283.1"/>
    <property type="molecule type" value="Genomic_DNA"/>
</dbReference>
<dbReference type="AlphaFoldDB" id="X6P844"/>
<evidence type="ECO:0000313" key="2">
    <source>
        <dbReference type="EMBL" id="ETO34283.1"/>
    </source>
</evidence>
<reference evidence="2 3" key="1">
    <citation type="journal article" date="2013" name="Curr. Biol.">
        <title>The Genome of the Foraminiferan Reticulomyxa filosa.</title>
        <authorList>
            <person name="Glockner G."/>
            <person name="Hulsmann N."/>
            <person name="Schleicher M."/>
            <person name="Noegel A.A."/>
            <person name="Eichinger L."/>
            <person name="Gallinger C."/>
            <person name="Pawlowski J."/>
            <person name="Sierra R."/>
            <person name="Euteneuer U."/>
            <person name="Pillet L."/>
            <person name="Moustafa A."/>
            <person name="Platzer M."/>
            <person name="Groth M."/>
            <person name="Szafranski K."/>
            <person name="Schliwa M."/>
        </authorList>
    </citation>
    <scope>NUCLEOTIDE SEQUENCE [LARGE SCALE GENOMIC DNA]</scope>
</reference>
<keyword evidence="1" id="KW-0812">Transmembrane</keyword>
<sequence length="290" mass="33163">DLASFFSFEEIIKDVGSGGGIIELLIEQQLINHGSIQSNGGNGWGDVDGGGGSGGSILIELQCQSQSYSNKLKQTFGTITCIGGNQNKQYKGGKGRIAIYGSTNNFILLFFCFQIVFFFASFKLFFNLKNLLSIVTSDNIILLMNDVKNTSNFTRHLFYFYSVNVVTFFEYFSLFDHSLIFFYKVIIQYTIFELDQAKLFEEAGKKVNLYLYNFTLVRKICKERSEIIIVSISIFLIFFEILMQDLSKFTALPSYCGFYQKYFHTLYVYPFVFGRLEVSIILLSCIYVQI</sequence>
<feature type="non-terminal residue" evidence="2">
    <location>
        <position position="1"/>
    </location>
</feature>
<keyword evidence="3" id="KW-1185">Reference proteome</keyword>
<comment type="caution">
    <text evidence="2">The sequence shown here is derived from an EMBL/GenBank/DDBJ whole genome shotgun (WGS) entry which is preliminary data.</text>
</comment>
<feature type="transmembrane region" description="Helical" evidence="1">
    <location>
        <begin position="106"/>
        <end position="126"/>
    </location>
</feature>